<comment type="caution">
    <text evidence="1">The sequence shown here is derived from an EMBL/GenBank/DDBJ whole genome shotgun (WGS) entry which is preliminary data.</text>
</comment>
<reference evidence="1 2" key="1">
    <citation type="submission" date="2021-01" db="EMBL/GenBank/DDBJ databases">
        <title>Roseomonas sp. nov, a bacterium isolated from an oil production mixture in Yumen Oilfield.</title>
        <authorList>
            <person name="Wu D."/>
        </authorList>
    </citation>
    <scope>NUCLEOTIDE SEQUENCE [LARGE SCALE GENOMIC DNA]</scope>
    <source>
        <strain evidence="1 2">ROY-5-3</strain>
    </source>
</reference>
<dbReference type="EMBL" id="JAERQM010000001">
    <property type="protein sequence ID" value="MBU8543416.1"/>
    <property type="molecule type" value="Genomic_DNA"/>
</dbReference>
<dbReference type="Proteomes" id="UP000689967">
    <property type="component" value="Unassembled WGS sequence"/>
</dbReference>
<sequence length="266" mass="29600">MAGKIRVGIGGWTFEPWRDNFFPKGLPQKQELHFASRQVTAIEINGTYYGAQKPESFARWHDEAPEDFVFALKASRFTTNRKVLAESEASITRFLSSGLTELKAKLGPINWQFLPTKAFDPEDFEAFLRLLPKTQDGVALRHVVEVRHPSFAVPEFPELLRRYGVAAVVADKPGFPAIHDVTAPFVYARLQAAAEEEALGYPEAALDRWADRAREWAKGGAPADLPLLTAAENKPPKARDVFVFMINGFKPKAPHAAKALMARLGT</sequence>
<dbReference type="PANTHER" id="PTHR30348:SF4">
    <property type="entry name" value="DUF72 DOMAIN-CONTAINING PROTEIN"/>
    <property type="match status" value="1"/>
</dbReference>
<dbReference type="Pfam" id="PF01904">
    <property type="entry name" value="DUF72"/>
    <property type="match status" value="1"/>
</dbReference>
<evidence type="ECO:0000313" key="2">
    <source>
        <dbReference type="Proteomes" id="UP000689967"/>
    </source>
</evidence>
<keyword evidence="2" id="KW-1185">Reference proteome</keyword>
<evidence type="ECO:0000313" key="1">
    <source>
        <dbReference type="EMBL" id="MBU8543416.1"/>
    </source>
</evidence>
<proteinExistence type="predicted"/>
<dbReference type="InterPro" id="IPR002763">
    <property type="entry name" value="DUF72"/>
</dbReference>
<protein>
    <submittedName>
        <fullName evidence="1">DUF72 domain-containing protein</fullName>
    </submittedName>
</protein>
<gene>
    <name evidence="1" type="ORF">JJQ90_06845</name>
</gene>
<name>A0ABS6H7F5_9PROT</name>
<dbReference type="PANTHER" id="PTHR30348">
    <property type="entry name" value="UNCHARACTERIZED PROTEIN YECE"/>
    <property type="match status" value="1"/>
</dbReference>
<dbReference type="RefSeq" id="WP_216873679.1">
    <property type="nucleotide sequence ID" value="NZ_JAERQM010000001.1"/>
</dbReference>
<accession>A0ABS6H7F5</accession>
<organism evidence="1 2">
    <name type="scientific">Falsiroseomonas oleicola</name>
    <dbReference type="NCBI Taxonomy" id="2801474"/>
    <lineage>
        <taxon>Bacteria</taxon>
        <taxon>Pseudomonadati</taxon>
        <taxon>Pseudomonadota</taxon>
        <taxon>Alphaproteobacteria</taxon>
        <taxon>Acetobacterales</taxon>
        <taxon>Roseomonadaceae</taxon>
        <taxon>Falsiroseomonas</taxon>
    </lineage>
</organism>